<evidence type="ECO:0000256" key="1">
    <source>
        <dbReference type="ARBA" id="ARBA00022729"/>
    </source>
</evidence>
<accession>A0A917NHQ6</accession>
<dbReference type="AlphaFoldDB" id="A0A917NHQ6"/>
<dbReference type="Gene3D" id="3.40.190.10">
    <property type="entry name" value="Periplasmic binding protein-like II"/>
    <property type="match status" value="2"/>
</dbReference>
<dbReference type="PANTHER" id="PTHR30570:SF1">
    <property type="entry name" value="PHOSPHATE-BINDING PROTEIN PSTS"/>
    <property type="match status" value="1"/>
</dbReference>
<comment type="caution">
    <text evidence="3">The sequence shown here is derived from an EMBL/GenBank/DDBJ whole genome shotgun (WGS) entry which is preliminary data.</text>
</comment>
<keyword evidence="1" id="KW-0732">Signal</keyword>
<reference evidence="3" key="1">
    <citation type="journal article" date="2014" name="Int. J. Syst. Evol. Microbiol.">
        <title>Complete genome sequence of Corynebacterium casei LMG S-19264T (=DSM 44701T), isolated from a smear-ripened cheese.</title>
        <authorList>
            <consortium name="US DOE Joint Genome Institute (JGI-PGF)"/>
            <person name="Walter F."/>
            <person name="Albersmeier A."/>
            <person name="Kalinowski J."/>
            <person name="Ruckert C."/>
        </authorList>
    </citation>
    <scope>NUCLEOTIDE SEQUENCE</scope>
    <source>
        <strain evidence="3">CGMCC 1.3617</strain>
    </source>
</reference>
<feature type="domain" description="PBP" evidence="2">
    <location>
        <begin position="43"/>
        <end position="328"/>
    </location>
</feature>
<dbReference type="InterPro" id="IPR050811">
    <property type="entry name" value="Phosphate_ABC_transporter"/>
</dbReference>
<evidence type="ECO:0000259" key="2">
    <source>
        <dbReference type="Pfam" id="PF12849"/>
    </source>
</evidence>
<dbReference type="SUPFAM" id="SSF53850">
    <property type="entry name" value="Periplasmic binding protein-like II"/>
    <property type="match status" value="1"/>
</dbReference>
<dbReference type="Proteomes" id="UP000661507">
    <property type="component" value="Unassembled WGS sequence"/>
</dbReference>
<sequence>MTRMTRKTDLLRRLGALFGAAALSLVALPSGALAQARPTILRDRLTIVAAANAERVAALVTQGFLERYPEAAAPVIQALPTSRAVALFCAGVGVAMADMLVTSRRMSSSARELCGANGVEEAVELRLGLGAVVLAVRRGDPQPTLTTRQVYEALAAETAGERGFDANRAIVWSQLTIGLPNEQIRFILPAIGSGLRELFEDTVLESGCRPVRQIRMIFEAGFRREKCITLRVDGRVTELPASEITARLVASPRGTIAVTSFDDVTRSGGNLVALPLDDVSPTRNSIASGEYEPTRTIYLYAKRQHARTRGGVGVVRGIAEFLDEATSEASVGPTGYLGQAGLVPLPTADRLAQRIAAERMTVIQTR</sequence>
<keyword evidence="4" id="KW-1185">Reference proteome</keyword>
<dbReference type="PANTHER" id="PTHR30570">
    <property type="entry name" value="PERIPLASMIC PHOSPHATE BINDING COMPONENT OF PHOSPHATE ABC TRANSPORTER"/>
    <property type="match status" value="1"/>
</dbReference>
<dbReference type="EMBL" id="BMKW01000001">
    <property type="protein sequence ID" value="GGI99007.1"/>
    <property type="molecule type" value="Genomic_DNA"/>
</dbReference>
<proteinExistence type="predicted"/>
<protein>
    <submittedName>
        <fullName evidence="3">Phosphate ABC transporter substrate-binding protein</fullName>
    </submittedName>
</protein>
<name>A0A917NHQ6_9PROT</name>
<evidence type="ECO:0000313" key="4">
    <source>
        <dbReference type="Proteomes" id="UP000661507"/>
    </source>
</evidence>
<gene>
    <name evidence="3" type="ORF">GCM10011320_02220</name>
</gene>
<evidence type="ECO:0000313" key="3">
    <source>
        <dbReference type="EMBL" id="GGI99007.1"/>
    </source>
</evidence>
<organism evidence="3 4">
    <name type="scientific">Neoroseomonas lacus</name>
    <dbReference type="NCBI Taxonomy" id="287609"/>
    <lineage>
        <taxon>Bacteria</taxon>
        <taxon>Pseudomonadati</taxon>
        <taxon>Pseudomonadota</taxon>
        <taxon>Alphaproteobacteria</taxon>
        <taxon>Acetobacterales</taxon>
        <taxon>Acetobacteraceae</taxon>
        <taxon>Neoroseomonas</taxon>
    </lineage>
</organism>
<dbReference type="Pfam" id="PF12849">
    <property type="entry name" value="PBP_like_2"/>
    <property type="match status" value="1"/>
</dbReference>
<dbReference type="InterPro" id="IPR024370">
    <property type="entry name" value="PBP_domain"/>
</dbReference>
<reference evidence="3" key="2">
    <citation type="submission" date="2020-09" db="EMBL/GenBank/DDBJ databases">
        <authorList>
            <person name="Sun Q."/>
            <person name="Zhou Y."/>
        </authorList>
    </citation>
    <scope>NUCLEOTIDE SEQUENCE</scope>
    <source>
        <strain evidence="3">CGMCC 1.3617</strain>
    </source>
</reference>